<organism evidence="1 2">
    <name type="scientific">Pyronema omphalodes (strain CBS 100304)</name>
    <name type="common">Pyronema confluens</name>
    <dbReference type="NCBI Taxonomy" id="1076935"/>
    <lineage>
        <taxon>Eukaryota</taxon>
        <taxon>Fungi</taxon>
        <taxon>Dikarya</taxon>
        <taxon>Ascomycota</taxon>
        <taxon>Pezizomycotina</taxon>
        <taxon>Pezizomycetes</taxon>
        <taxon>Pezizales</taxon>
        <taxon>Pyronemataceae</taxon>
        <taxon>Pyronema</taxon>
    </lineage>
</organism>
<sequence>MLYHCSFCYGRRSFGSFTAYFNLRVSLPRAPPTLKEAASYNFRPMREHEYTWKERATWYLE</sequence>
<dbReference type="AlphaFoldDB" id="U4LFL6"/>
<dbReference type="EMBL" id="HF935497">
    <property type="protein sequence ID" value="CCX30894.1"/>
    <property type="molecule type" value="Genomic_DNA"/>
</dbReference>
<evidence type="ECO:0000313" key="2">
    <source>
        <dbReference type="Proteomes" id="UP000018144"/>
    </source>
</evidence>
<protein>
    <submittedName>
        <fullName evidence="1">Uncharacterized protein</fullName>
    </submittedName>
</protein>
<keyword evidence="2" id="KW-1185">Reference proteome</keyword>
<reference evidence="1 2" key="1">
    <citation type="journal article" date="2013" name="PLoS Genet.">
        <title>The genome and development-dependent transcriptomes of Pyronema confluens: a window into fungal evolution.</title>
        <authorList>
            <person name="Traeger S."/>
            <person name="Altegoer F."/>
            <person name="Freitag M."/>
            <person name="Gabaldon T."/>
            <person name="Kempken F."/>
            <person name="Kumar A."/>
            <person name="Marcet-Houben M."/>
            <person name="Poggeler S."/>
            <person name="Stajich J.E."/>
            <person name="Nowrousian M."/>
        </authorList>
    </citation>
    <scope>NUCLEOTIDE SEQUENCE [LARGE SCALE GENOMIC DNA]</scope>
    <source>
        <strain evidence="2">CBS 100304</strain>
        <tissue evidence="1">Vegetative mycelium</tissue>
    </source>
</reference>
<gene>
    <name evidence="1" type="ORF">PCON_09495</name>
</gene>
<name>U4LFL6_PYROM</name>
<accession>U4LFL6</accession>
<proteinExistence type="predicted"/>
<dbReference type="Proteomes" id="UP000018144">
    <property type="component" value="Unassembled WGS sequence"/>
</dbReference>
<evidence type="ECO:0000313" key="1">
    <source>
        <dbReference type="EMBL" id="CCX30894.1"/>
    </source>
</evidence>